<dbReference type="PANTHER" id="PTHR10264:SF19">
    <property type="entry name" value="AT06885P-RELATED"/>
    <property type="match status" value="1"/>
</dbReference>
<feature type="region of interest" description="Disordered" evidence="4">
    <location>
        <begin position="1"/>
        <end position="27"/>
    </location>
</feature>
<proteinExistence type="inferred from homology"/>
<dbReference type="Pfam" id="PF01145">
    <property type="entry name" value="Band_7"/>
    <property type="match status" value="1"/>
</dbReference>
<evidence type="ECO:0000313" key="7">
    <source>
        <dbReference type="Proteomes" id="UP001652661"/>
    </source>
</evidence>
<feature type="compositionally biased region" description="Polar residues" evidence="4">
    <location>
        <begin position="1"/>
        <end position="10"/>
    </location>
</feature>
<dbReference type="Gene3D" id="3.30.479.30">
    <property type="entry name" value="Band 7 domain"/>
    <property type="match status" value="1"/>
</dbReference>
<dbReference type="AlphaFoldDB" id="A0A6P4JRE9"/>
<dbReference type="GO" id="GO:0005886">
    <property type="term" value="C:plasma membrane"/>
    <property type="evidence" value="ECO:0007669"/>
    <property type="project" value="InterPro"/>
</dbReference>
<dbReference type="Gene3D" id="6.10.250.2090">
    <property type="match status" value="1"/>
</dbReference>
<keyword evidence="5" id="KW-0812">Transmembrane</keyword>
<comment type="similarity">
    <text evidence="2">Belongs to the band 7/mec-2 family.</text>
</comment>
<dbReference type="InterPro" id="IPR043202">
    <property type="entry name" value="Band-7_stomatin-like"/>
</dbReference>
<sequence>MESQSQQQDSPVYANYEDMRNSGPTSSTAYMINMGPGAVATEQPQQRKRSGLNQQYRGFKTSENEPRGCMEWLVTILSVLVFIITSPISIFICFKVVAEYERAIIFRLGRLSGGARGPGMFFILPCIDEYRKVDLRTVTFNVPQQEMLTKDSVTVTVDAVVYYRISDPLYAVIQVEDYSLSTRLLAATTLRNIVGTRNLSELLTEREILAHHMQATLDEATEPWGVMVERVEIKDVSLPVSMQRAMAAEAEAARDARAKVIAAEGEKKSATALKEASDVISSSPSALQLRYLQTLSSISAEKNSTIVFPLPMELLTPYLAKYAQLMPPPSTLPPVPEKSDAELINAAAAWPKTNL</sequence>
<reference evidence="8" key="1">
    <citation type="submission" date="2025-08" db="UniProtKB">
        <authorList>
            <consortium name="RefSeq"/>
        </authorList>
    </citation>
    <scope>IDENTIFICATION</scope>
    <source>
        <strain evidence="8">14028-0561.14</strain>
        <tissue evidence="8">Whole fly</tissue>
    </source>
</reference>
<name>A0A6P4JRE9_DROKI</name>
<dbReference type="PRINTS" id="PR00721">
    <property type="entry name" value="STOMATIN"/>
</dbReference>
<dbReference type="SMART" id="SM00244">
    <property type="entry name" value="PHB"/>
    <property type="match status" value="1"/>
</dbReference>
<feature type="domain" description="Band 7" evidence="6">
    <location>
        <begin position="92"/>
        <end position="250"/>
    </location>
</feature>
<dbReference type="Proteomes" id="UP001652661">
    <property type="component" value="Chromosome X"/>
</dbReference>
<keyword evidence="5" id="KW-1133">Transmembrane helix</keyword>
<keyword evidence="7" id="KW-1185">Reference proteome</keyword>
<evidence type="ECO:0000256" key="4">
    <source>
        <dbReference type="SAM" id="MobiDB-lite"/>
    </source>
</evidence>
<comment type="subcellular location">
    <subcellularLocation>
        <location evidence="1">Membrane</location>
    </subcellularLocation>
</comment>
<evidence type="ECO:0000256" key="1">
    <source>
        <dbReference type="ARBA" id="ARBA00004370"/>
    </source>
</evidence>
<evidence type="ECO:0000313" key="8">
    <source>
        <dbReference type="RefSeq" id="XP_017037254.1"/>
    </source>
</evidence>
<dbReference type="FunFam" id="3.30.479.30:FF:000002">
    <property type="entry name" value="band 7 protein AGAP004871"/>
    <property type="match status" value="1"/>
</dbReference>
<organism evidence="7 8">
    <name type="scientific">Drosophila kikkawai</name>
    <name type="common">Fruit fly</name>
    <dbReference type="NCBI Taxonomy" id="30033"/>
    <lineage>
        <taxon>Eukaryota</taxon>
        <taxon>Metazoa</taxon>
        <taxon>Ecdysozoa</taxon>
        <taxon>Arthropoda</taxon>
        <taxon>Hexapoda</taxon>
        <taxon>Insecta</taxon>
        <taxon>Pterygota</taxon>
        <taxon>Neoptera</taxon>
        <taxon>Endopterygota</taxon>
        <taxon>Diptera</taxon>
        <taxon>Brachycera</taxon>
        <taxon>Muscomorpha</taxon>
        <taxon>Ephydroidea</taxon>
        <taxon>Drosophilidae</taxon>
        <taxon>Drosophila</taxon>
        <taxon>Sophophora</taxon>
    </lineage>
</organism>
<evidence type="ECO:0000256" key="3">
    <source>
        <dbReference type="ARBA" id="ARBA00023136"/>
    </source>
</evidence>
<feature type="transmembrane region" description="Helical" evidence="5">
    <location>
        <begin position="72"/>
        <end position="98"/>
    </location>
</feature>
<dbReference type="RefSeq" id="XP_017037254.1">
    <property type="nucleotide sequence ID" value="XM_017181765.3"/>
</dbReference>
<dbReference type="OrthoDB" id="2105077at2759"/>
<dbReference type="InterPro" id="IPR036013">
    <property type="entry name" value="Band_7/SPFH_dom_sf"/>
</dbReference>
<gene>
    <name evidence="8" type="primary">Mec2</name>
</gene>
<evidence type="ECO:0000259" key="6">
    <source>
        <dbReference type="SMART" id="SM00244"/>
    </source>
</evidence>
<accession>A0A6P4JRE9</accession>
<dbReference type="SUPFAM" id="SSF117892">
    <property type="entry name" value="Band 7/SPFH domain"/>
    <property type="match status" value="1"/>
</dbReference>
<evidence type="ECO:0000256" key="5">
    <source>
        <dbReference type="SAM" id="Phobius"/>
    </source>
</evidence>
<protein>
    <submittedName>
        <fullName evidence="8">Band 7 protein AGAP004871</fullName>
    </submittedName>
</protein>
<evidence type="ECO:0000256" key="2">
    <source>
        <dbReference type="ARBA" id="ARBA00008164"/>
    </source>
</evidence>
<dbReference type="PANTHER" id="PTHR10264">
    <property type="entry name" value="BAND 7 PROTEIN-RELATED"/>
    <property type="match status" value="1"/>
</dbReference>
<dbReference type="InterPro" id="IPR001972">
    <property type="entry name" value="Stomatin_HflK_fam"/>
</dbReference>
<keyword evidence="3 5" id="KW-0472">Membrane</keyword>
<feature type="region of interest" description="Disordered" evidence="4">
    <location>
        <begin position="40"/>
        <end position="59"/>
    </location>
</feature>
<dbReference type="InterPro" id="IPR001107">
    <property type="entry name" value="Band_7"/>
</dbReference>